<reference evidence="3" key="1">
    <citation type="submission" date="2023-05" db="EMBL/GenBank/DDBJ databases">
        <title>Comparative genomics of Bacillaceae isolates and their secondary metabolite potential.</title>
        <authorList>
            <person name="Song L."/>
            <person name="Nielsen L.J."/>
            <person name="Mohite O."/>
            <person name="Xu X."/>
            <person name="Weber T."/>
            <person name="Kovacs A.T."/>
        </authorList>
    </citation>
    <scope>NUCLEOTIDE SEQUENCE</scope>
    <source>
        <strain evidence="3">B2_4</strain>
    </source>
</reference>
<dbReference type="Gene3D" id="2.70.40.10">
    <property type="match status" value="1"/>
</dbReference>
<evidence type="ECO:0000313" key="3">
    <source>
        <dbReference type="EMBL" id="WHX50775.1"/>
    </source>
</evidence>
<dbReference type="InterPro" id="IPR036157">
    <property type="entry name" value="dUTPase-like_sf"/>
</dbReference>
<dbReference type="Proteomes" id="UP001177943">
    <property type="component" value="Chromosome"/>
</dbReference>
<dbReference type="InterPro" id="IPR033704">
    <property type="entry name" value="dUTPase_trimeric"/>
</dbReference>
<name>A0AA95I6S6_9BACL</name>
<protein>
    <submittedName>
        <fullName evidence="3">dCTP deaminase</fullName>
        <ecNumber evidence="3">3.5.4.13</ecNumber>
    </submittedName>
</protein>
<dbReference type="SUPFAM" id="SSF51283">
    <property type="entry name" value="dUTPase-like"/>
    <property type="match status" value="1"/>
</dbReference>
<sequence>MILADVDILKLIRSKELIVTEFREQNLRPNGIRVHLSNEVITYASDQVVDLRNSVEVSTIKLQIDEDQGYILKPNEFILMATKEQILTPKNIIGYLEGRSTIARLGLSIHCTSGVIDNMYGEKRSIVLEIKNTGPLSVRLYPNAPIGMLMFHQLTNDVQQAAQSQYKNQDSVQGPNLRFTNGG</sequence>
<evidence type="ECO:0000256" key="2">
    <source>
        <dbReference type="ARBA" id="ARBA00023080"/>
    </source>
</evidence>
<dbReference type="RefSeq" id="WP_283927807.1">
    <property type="nucleotide sequence ID" value="NZ_CP126084.1"/>
</dbReference>
<evidence type="ECO:0000313" key="4">
    <source>
        <dbReference type="Proteomes" id="UP001177943"/>
    </source>
</evidence>
<dbReference type="Pfam" id="PF22769">
    <property type="entry name" value="DCD"/>
    <property type="match status" value="1"/>
</dbReference>
<organism evidence="3 4">
    <name type="scientific">Paenibacillus woosongensis</name>
    <dbReference type="NCBI Taxonomy" id="307580"/>
    <lineage>
        <taxon>Bacteria</taxon>
        <taxon>Bacillati</taxon>
        <taxon>Bacillota</taxon>
        <taxon>Bacilli</taxon>
        <taxon>Bacillales</taxon>
        <taxon>Paenibacillaceae</taxon>
        <taxon>Paenibacillus</taxon>
    </lineage>
</organism>
<keyword evidence="2" id="KW-0546">Nucleotide metabolism</keyword>
<dbReference type="InterPro" id="IPR011962">
    <property type="entry name" value="dCTP_deaminase"/>
</dbReference>
<dbReference type="PANTHER" id="PTHR42680:SF3">
    <property type="entry name" value="DCTP DEAMINASE"/>
    <property type="match status" value="1"/>
</dbReference>
<dbReference type="EMBL" id="CP126084">
    <property type="protein sequence ID" value="WHX50775.1"/>
    <property type="molecule type" value="Genomic_DNA"/>
</dbReference>
<dbReference type="GO" id="GO:0006229">
    <property type="term" value="P:dUTP biosynthetic process"/>
    <property type="evidence" value="ECO:0007669"/>
    <property type="project" value="InterPro"/>
</dbReference>
<dbReference type="AlphaFoldDB" id="A0AA95I6S6"/>
<dbReference type="CDD" id="cd07557">
    <property type="entry name" value="trimeric_dUTPase"/>
    <property type="match status" value="1"/>
</dbReference>
<evidence type="ECO:0000256" key="1">
    <source>
        <dbReference type="ARBA" id="ARBA00022801"/>
    </source>
</evidence>
<dbReference type="NCBIfam" id="TIGR02274">
    <property type="entry name" value="dCTP_deam"/>
    <property type="match status" value="1"/>
</dbReference>
<gene>
    <name evidence="3" type="primary">dcd</name>
    <name evidence="3" type="ORF">QNH46_09060</name>
</gene>
<dbReference type="EC" id="3.5.4.13" evidence="3"/>
<proteinExistence type="predicted"/>
<accession>A0AA95I6S6</accession>
<dbReference type="KEGG" id="pwn:QNH46_09060"/>
<dbReference type="GO" id="GO:0008829">
    <property type="term" value="F:dCTP deaminase activity"/>
    <property type="evidence" value="ECO:0007669"/>
    <property type="project" value="UniProtKB-EC"/>
</dbReference>
<dbReference type="PANTHER" id="PTHR42680">
    <property type="entry name" value="DCTP DEAMINASE"/>
    <property type="match status" value="1"/>
</dbReference>
<keyword evidence="1 3" id="KW-0378">Hydrolase</keyword>